<accession>D9I6D0</accession>
<dbReference type="GeneID" id="10323183"/>
<proteinExistence type="predicted"/>
<protein>
    <submittedName>
        <fullName evidence="1">Gp48 baseplate tail tube cap</fullName>
    </submittedName>
</protein>
<organism evidence="1 2">
    <name type="scientific">Acinetobacter phage 133</name>
    <dbReference type="NCBI Taxonomy" id="2919552"/>
    <lineage>
        <taxon>Viruses</taxon>
        <taxon>Duplodnaviria</taxon>
        <taxon>Heunggongvirae</taxon>
        <taxon>Uroviricota</taxon>
        <taxon>Caudoviricetes</taxon>
        <taxon>Pantevenvirales</taxon>
        <taxon>Straboviridae</taxon>
        <taxon>Tevenvirinae</taxon>
        <taxon>Centumtrigintavirus</taxon>
        <taxon>Centumtrigintavirus cv133</taxon>
        <taxon>Acinetobacter virus 133</taxon>
    </lineage>
</organism>
<dbReference type="Proteomes" id="UP000000330">
    <property type="component" value="Segment"/>
</dbReference>
<dbReference type="EMBL" id="HM114315">
    <property type="protein sequence ID" value="ADJ19511.1"/>
    <property type="molecule type" value="Genomic_DNA"/>
</dbReference>
<reference evidence="1 2" key="1">
    <citation type="journal article" date="2010" name="Virol. J.">
        <title>Genomes of the T4-related bacteriophages as windows on microbial genome evolution.</title>
        <authorList>
            <person name="Petrov V.M."/>
            <person name="Ratnayaka S."/>
            <person name="Nolan J.M."/>
            <person name="Miller E.S."/>
            <person name="Karam J.D."/>
        </authorList>
    </citation>
    <scope>NUCLEOTIDE SEQUENCE [LARGE SCALE GENOMIC DNA]</scope>
    <source>
        <strain evidence="1">Acj133</strain>
    </source>
</reference>
<dbReference type="InterPro" id="IPR024389">
    <property type="entry name" value="Gp48_T4-like"/>
</dbReference>
<dbReference type="RefSeq" id="YP_004300777.1">
    <property type="nucleotide sequence ID" value="NC_015250.1"/>
</dbReference>
<evidence type="ECO:0000313" key="2">
    <source>
        <dbReference type="Proteomes" id="UP000000330"/>
    </source>
</evidence>
<dbReference type="Pfam" id="PF11091">
    <property type="entry name" value="T4_tail_cap"/>
    <property type="match status" value="1"/>
</dbReference>
<gene>
    <name evidence="1" type="primary">48</name>
    <name evidence="1" type="ORF">Acj133p196</name>
</gene>
<name>D9I6D0_9CAUD</name>
<keyword evidence="2" id="KW-1185">Reference proteome</keyword>
<dbReference type="KEGG" id="vg:10323183"/>
<evidence type="ECO:0000313" key="1">
    <source>
        <dbReference type="EMBL" id="ADJ19511.1"/>
    </source>
</evidence>
<sequence>MKYEEIVDSIKKAGTEISAGYTKQDTTQQTFSAQYPAERSAGNDATKTSNGDLYRNGLLFTAYDYKARATPDMTRQRQGELDKARSLYTRISSGLADAGKRSSTQGQDKKIVKDPVANILLPRSKSDSDVVSHKFNDVQDSLITRGGGTATGILSNIASTAVFGTIESVTQGWMADKGEQIFNASRSMYNGAENRSKVYTWELTPRTLEDLVEIMKIYEIFNYYSYGMTGTSAYAKELKAYIDDWYKKTFLNNLTPEGSDKSGTAMESVTSFLSNVITVSNPTIWFVRNFGKSTKFDGRPDVFGPAQIQSIRFDKAPEGHFKGLAIAPNMPSTFVLEITMREVIALSRGSIYGEEL</sequence>